<keyword evidence="2 7" id="KW-0227">DNA damage</keyword>
<dbReference type="GO" id="GO:0006281">
    <property type="term" value="P:DNA repair"/>
    <property type="evidence" value="ECO:0007669"/>
    <property type="project" value="UniProtKB-UniRule"/>
</dbReference>
<dbReference type="Pfam" id="PF02132">
    <property type="entry name" value="RecR_ZnF"/>
    <property type="match status" value="1"/>
</dbReference>
<accession>A0A521EDD7</accession>
<keyword evidence="5 7" id="KW-0233">DNA recombination</keyword>
<dbReference type="GO" id="GO:0003677">
    <property type="term" value="F:DNA binding"/>
    <property type="evidence" value="ECO:0007669"/>
    <property type="project" value="UniProtKB-UniRule"/>
</dbReference>
<dbReference type="EMBL" id="FXTH01000015">
    <property type="protein sequence ID" value="SMO81934.1"/>
    <property type="molecule type" value="Genomic_DNA"/>
</dbReference>
<comment type="function">
    <text evidence="7">May play a role in DNA repair. It seems to be involved in an RecBC-independent recombinational process of DNA repair. It may act with RecF and RecO.</text>
</comment>
<proteinExistence type="inferred from homology"/>
<dbReference type="Proteomes" id="UP000317593">
    <property type="component" value="Unassembled WGS sequence"/>
</dbReference>
<dbReference type="InterPro" id="IPR034137">
    <property type="entry name" value="TOPRIM_RecR"/>
</dbReference>
<dbReference type="GO" id="GO:0006310">
    <property type="term" value="P:DNA recombination"/>
    <property type="evidence" value="ECO:0007669"/>
    <property type="project" value="UniProtKB-UniRule"/>
</dbReference>
<keyword evidence="10" id="KW-1185">Reference proteome</keyword>
<dbReference type="InterPro" id="IPR015967">
    <property type="entry name" value="Rcmb_RecR_Znf"/>
</dbReference>
<protein>
    <recommendedName>
        <fullName evidence="7">Recombination protein RecR</fullName>
    </recommendedName>
</protein>
<dbReference type="Gene3D" id="6.10.250.240">
    <property type="match status" value="1"/>
</dbReference>
<dbReference type="PANTHER" id="PTHR30446">
    <property type="entry name" value="RECOMBINATION PROTEIN RECR"/>
    <property type="match status" value="1"/>
</dbReference>
<dbReference type="InterPro" id="IPR000093">
    <property type="entry name" value="DNA_Rcmb_RecR"/>
</dbReference>
<evidence type="ECO:0000256" key="4">
    <source>
        <dbReference type="ARBA" id="ARBA00022833"/>
    </source>
</evidence>
<gene>
    <name evidence="7" type="primary">recR</name>
    <name evidence="9" type="ORF">SAMN06265218_11558</name>
</gene>
<evidence type="ECO:0000256" key="5">
    <source>
        <dbReference type="ARBA" id="ARBA00023172"/>
    </source>
</evidence>
<evidence type="ECO:0000256" key="1">
    <source>
        <dbReference type="ARBA" id="ARBA00022723"/>
    </source>
</evidence>
<dbReference type="NCBIfam" id="TIGR00615">
    <property type="entry name" value="recR"/>
    <property type="match status" value="1"/>
</dbReference>
<comment type="similarity">
    <text evidence="7">Belongs to the RecR family.</text>
</comment>
<keyword evidence="4 7" id="KW-0862">Zinc</keyword>
<dbReference type="Gene3D" id="1.10.8.420">
    <property type="entry name" value="RecR Domain 1"/>
    <property type="match status" value="1"/>
</dbReference>
<dbReference type="InterPro" id="IPR023627">
    <property type="entry name" value="Rcmb_RecR"/>
</dbReference>
<keyword evidence="6 7" id="KW-0234">DNA repair</keyword>
<dbReference type="PROSITE" id="PS50880">
    <property type="entry name" value="TOPRIM"/>
    <property type="match status" value="1"/>
</dbReference>
<dbReference type="SUPFAM" id="SSF111304">
    <property type="entry name" value="Recombination protein RecR"/>
    <property type="match status" value="1"/>
</dbReference>
<keyword evidence="3 7" id="KW-0863">Zinc-finger</keyword>
<dbReference type="InterPro" id="IPR006171">
    <property type="entry name" value="TOPRIM_dom"/>
</dbReference>
<feature type="zinc finger region" description="C4-type" evidence="7">
    <location>
        <begin position="58"/>
        <end position="73"/>
    </location>
</feature>
<sequence length="202" mass="22297">MKGTSEILEQAIEQLAKLPGTGRKSARRIALYLLKQNEESVVTLADALVALKQSITRCEACGVISDGDPCSICSDIKRETGQICVVEESQDVFLIEKTNEFRGRYHVLGGVISPLDNIGPDDVRIKQLMQRVNDPEESVDEVILALNPDSEGEATAYYINKLLNPFDNITVTRIAYGIPMGTELEFIDEATLSRAFASRNTF</sequence>
<dbReference type="Pfam" id="PF21176">
    <property type="entry name" value="RecR_HhH"/>
    <property type="match status" value="1"/>
</dbReference>
<dbReference type="AlphaFoldDB" id="A0A521EDD7"/>
<dbReference type="Gene3D" id="3.40.1360.10">
    <property type="match status" value="1"/>
</dbReference>
<evidence type="ECO:0000259" key="8">
    <source>
        <dbReference type="PROSITE" id="PS50880"/>
    </source>
</evidence>
<dbReference type="CDD" id="cd01025">
    <property type="entry name" value="TOPRIM_recR"/>
    <property type="match status" value="1"/>
</dbReference>
<keyword evidence="1 7" id="KW-0479">Metal-binding</keyword>
<dbReference type="SMART" id="SM00493">
    <property type="entry name" value="TOPRIM"/>
    <property type="match status" value="1"/>
</dbReference>
<evidence type="ECO:0000313" key="9">
    <source>
        <dbReference type="EMBL" id="SMO81934.1"/>
    </source>
</evidence>
<name>A0A521EDD7_9BACT</name>
<dbReference type="OrthoDB" id="9802672at2"/>
<evidence type="ECO:0000256" key="7">
    <source>
        <dbReference type="HAMAP-Rule" id="MF_00017"/>
    </source>
</evidence>
<dbReference type="RefSeq" id="WP_142715470.1">
    <property type="nucleotide sequence ID" value="NZ_FXTH01000015.1"/>
</dbReference>
<dbReference type="GO" id="GO:0008270">
    <property type="term" value="F:zinc ion binding"/>
    <property type="evidence" value="ECO:0007669"/>
    <property type="project" value="UniProtKB-KW"/>
</dbReference>
<dbReference type="PANTHER" id="PTHR30446:SF0">
    <property type="entry name" value="RECOMBINATION PROTEIN RECR"/>
    <property type="match status" value="1"/>
</dbReference>
<dbReference type="Pfam" id="PF21175">
    <property type="entry name" value="RecR_C"/>
    <property type="match status" value="1"/>
</dbReference>
<dbReference type="Pfam" id="PF13662">
    <property type="entry name" value="Toprim_4"/>
    <property type="match status" value="1"/>
</dbReference>
<organism evidence="9 10">
    <name type="scientific">Fodinibius sediminis</name>
    <dbReference type="NCBI Taxonomy" id="1214077"/>
    <lineage>
        <taxon>Bacteria</taxon>
        <taxon>Pseudomonadati</taxon>
        <taxon>Balneolota</taxon>
        <taxon>Balneolia</taxon>
        <taxon>Balneolales</taxon>
        <taxon>Balneolaceae</taxon>
        <taxon>Fodinibius</taxon>
    </lineage>
</organism>
<evidence type="ECO:0000256" key="6">
    <source>
        <dbReference type="ARBA" id="ARBA00023204"/>
    </source>
</evidence>
<reference evidence="9 10" key="1">
    <citation type="submission" date="2017-05" db="EMBL/GenBank/DDBJ databases">
        <authorList>
            <person name="Varghese N."/>
            <person name="Submissions S."/>
        </authorList>
    </citation>
    <scope>NUCLEOTIDE SEQUENCE [LARGE SCALE GENOMIC DNA]</scope>
    <source>
        <strain evidence="9 10">DSM 21194</strain>
    </source>
</reference>
<dbReference type="HAMAP" id="MF_00017">
    <property type="entry name" value="RecR"/>
    <property type="match status" value="1"/>
</dbReference>
<feature type="domain" description="Toprim" evidence="8">
    <location>
        <begin position="81"/>
        <end position="179"/>
    </location>
</feature>
<evidence type="ECO:0000256" key="2">
    <source>
        <dbReference type="ARBA" id="ARBA00022763"/>
    </source>
</evidence>
<evidence type="ECO:0000256" key="3">
    <source>
        <dbReference type="ARBA" id="ARBA00022771"/>
    </source>
</evidence>
<evidence type="ECO:0000313" key="10">
    <source>
        <dbReference type="Proteomes" id="UP000317593"/>
    </source>
</evidence>